<name>A0AAV4TF07_CAEEX</name>
<accession>A0AAV4TF07</accession>
<protein>
    <submittedName>
        <fullName evidence="1">Uncharacterized protein</fullName>
    </submittedName>
</protein>
<gene>
    <name evidence="1" type="ORF">CEXT_596341</name>
</gene>
<proteinExistence type="predicted"/>
<reference evidence="1 2" key="1">
    <citation type="submission" date="2021-06" db="EMBL/GenBank/DDBJ databases">
        <title>Caerostris extrusa draft genome.</title>
        <authorList>
            <person name="Kono N."/>
            <person name="Arakawa K."/>
        </authorList>
    </citation>
    <scope>NUCLEOTIDE SEQUENCE [LARGE SCALE GENOMIC DNA]</scope>
</reference>
<keyword evidence="2" id="KW-1185">Reference proteome</keyword>
<dbReference type="EMBL" id="BPLR01011113">
    <property type="protein sequence ID" value="GIY44249.1"/>
    <property type="molecule type" value="Genomic_DNA"/>
</dbReference>
<sequence>MWGCQDYECPDVRIGGMAATDKGAPFHCQRALPEIYNRPQNFYNRPNGAEQNRYLGFRPKVQGRPRKGLGRPNRRDSIAGSSCLSQCLRFAGLKGIL</sequence>
<evidence type="ECO:0000313" key="2">
    <source>
        <dbReference type="Proteomes" id="UP001054945"/>
    </source>
</evidence>
<dbReference type="AlphaFoldDB" id="A0AAV4TF07"/>
<evidence type="ECO:0000313" key="1">
    <source>
        <dbReference type="EMBL" id="GIY44249.1"/>
    </source>
</evidence>
<comment type="caution">
    <text evidence="1">The sequence shown here is derived from an EMBL/GenBank/DDBJ whole genome shotgun (WGS) entry which is preliminary data.</text>
</comment>
<dbReference type="Proteomes" id="UP001054945">
    <property type="component" value="Unassembled WGS sequence"/>
</dbReference>
<organism evidence="1 2">
    <name type="scientific">Caerostris extrusa</name>
    <name type="common">Bark spider</name>
    <name type="synonym">Caerostris bankana</name>
    <dbReference type="NCBI Taxonomy" id="172846"/>
    <lineage>
        <taxon>Eukaryota</taxon>
        <taxon>Metazoa</taxon>
        <taxon>Ecdysozoa</taxon>
        <taxon>Arthropoda</taxon>
        <taxon>Chelicerata</taxon>
        <taxon>Arachnida</taxon>
        <taxon>Araneae</taxon>
        <taxon>Araneomorphae</taxon>
        <taxon>Entelegynae</taxon>
        <taxon>Araneoidea</taxon>
        <taxon>Araneidae</taxon>
        <taxon>Caerostris</taxon>
    </lineage>
</organism>